<dbReference type="Proteomes" id="UP000708148">
    <property type="component" value="Unassembled WGS sequence"/>
</dbReference>
<dbReference type="GO" id="GO:0004252">
    <property type="term" value="F:serine-type endopeptidase activity"/>
    <property type="evidence" value="ECO:0007669"/>
    <property type="project" value="InterPro"/>
</dbReference>
<dbReference type="InterPro" id="IPR051487">
    <property type="entry name" value="Ser/Thr_Proteases_Immune/Dev"/>
</dbReference>
<name>A0A8S1IYS1_9CHLO</name>
<gene>
    <name evidence="3" type="ORF">OSTQU699_LOCUS5271</name>
</gene>
<keyword evidence="4" id="KW-1185">Reference proteome</keyword>
<evidence type="ECO:0000256" key="1">
    <source>
        <dbReference type="ARBA" id="ARBA00023157"/>
    </source>
</evidence>
<evidence type="ECO:0000313" key="3">
    <source>
        <dbReference type="EMBL" id="CAD7699912.1"/>
    </source>
</evidence>
<dbReference type="EMBL" id="CAJHUC010001134">
    <property type="protein sequence ID" value="CAD7699912.1"/>
    <property type="molecule type" value="Genomic_DNA"/>
</dbReference>
<dbReference type="SUPFAM" id="SSF50494">
    <property type="entry name" value="Trypsin-like serine proteases"/>
    <property type="match status" value="1"/>
</dbReference>
<proteinExistence type="predicted"/>
<dbReference type="OrthoDB" id="8440449at2759"/>
<evidence type="ECO:0000259" key="2">
    <source>
        <dbReference type="Pfam" id="PF00089"/>
    </source>
</evidence>
<dbReference type="PANTHER" id="PTHR24256">
    <property type="entry name" value="TRYPTASE-RELATED"/>
    <property type="match status" value="1"/>
</dbReference>
<sequence length="245" mass="26651">MDPYTGNHLCSAVFIDRGTVLTPASCVNTTNGEVRDPFPMVVANTALVDGKDSGAKWMRACEQIIHHKYTGNGKGQNIALLRVNGTVQHPLSIGNIARAEAWEKVGSEGELVSAGWYRPWRMGGPSKVGQRIAGWKIVAPEECRDLLGQGSDEDVCAQPPVINHYKYDLGAPMFWSNGSDLHHPQVLLGMTSYEGPNAAGLLNLTLNRDWLASSGVGQSFVQVNDHKDCRNTNGMVGQTDQHEEL</sequence>
<comment type="caution">
    <text evidence="3">The sequence shown here is derived from an EMBL/GenBank/DDBJ whole genome shotgun (WGS) entry which is preliminary data.</text>
</comment>
<keyword evidence="1" id="KW-1015">Disulfide bond</keyword>
<evidence type="ECO:0000313" key="4">
    <source>
        <dbReference type="Proteomes" id="UP000708148"/>
    </source>
</evidence>
<dbReference type="AlphaFoldDB" id="A0A8S1IYS1"/>
<organism evidence="3 4">
    <name type="scientific">Ostreobium quekettii</name>
    <dbReference type="NCBI Taxonomy" id="121088"/>
    <lineage>
        <taxon>Eukaryota</taxon>
        <taxon>Viridiplantae</taxon>
        <taxon>Chlorophyta</taxon>
        <taxon>core chlorophytes</taxon>
        <taxon>Ulvophyceae</taxon>
        <taxon>TCBD clade</taxon>
        <taxon>Bryopsidales</taxon>
        <taxon>Ostreobineae</taxon>
        <taxon>Ostreobiaceae</taxon>
        <taxon>Ostreobium</taxon>
    </lineage>
</organism>
<protein>
    <recommendedName>
        <fullName evidence="2">Peptidase S1 domain-containing protein</fullName>
    </recommendedName>
</protein>
<reference evidence="3" key="1">
    <citation type="submission" date="2020-12" db="EMBL/GenBank/DDBJ databases">
        <authorList>
            <person name="Iha C."/>
        </authorList>
    </citation>
    <scope>NUCLEOTIDE SEQUENCE</scope>
</reference>
<dbReference type="Pfam" id="PF00089">
    <property type="entry name" value="Trypsin"/>
    <property type="match status" value="1"/>
</dbReference>
<dbReference type="InterPro" id="IPR043504">
    <property type="entry name" value="Peptidase_S1_PA_chymotrypsin"/>
</dbReference>
<dbReference type="InterPro" id="IPR009003">
    <property type="entry name" value="Peptidase_S1_PA"/>
</dbReference>
<dbReference type="GO" id="GO:0006508">
    <property type="term" value="P:proteolysis"/>
    <property type="evidence" value="ECO:0007669"/>
    <property type="project" value="InterPro"/>
</dbReference>
<accession>A0A8S1IYS1</accession>
<feature type="domain" description="Peptidase S1" evidence="2">
    <location>
        <begin position="6"/>
        <end position="197"/>
    </location>
</feature>
<dbReference type="Gene3D" id="2.40.10.10">
    <property type="entry name" value="Trypsin-like serine proteases"/>
    <property type="match status" value="2"/>
</dbReference>
<dbReference type="InterPro" id="IPR001254">
    <property type="entry name" value="Trypsin_dom"/>
</dbReference>